<reference evidence="4" key="1">
    <citation type="submission" date="2025-08" db="UniProtKB">
        <authorList>
            <consortium name="RefSeq"/>
        </authorList>
    </citation>
    <scope>IDENTIFICATION</scope>
    <source>
        <tissue evidence="4">Whole body pupa</tissue>
    </source>
</reference>
<gene>
    <name evidence="4" type="primary">LOC119642181</name>
</gene>
<evidence type="ECO:0000313" key="4">
    <source>
        <dbReference type="RefSeq" id="XP_037897115.1"/>
    </source>
</evidence>
<proteinExistence type="predicted"/>
<evidence type="ECO:0000256" key="2">
    <source>
        <dbReference type="SAM" id="SignalP"/>
    </source>
</evidence>
<feature type="signal peptide" evidence="2">
    <location>
        <begin position="1"/>
        <end position="23"/>
    </location>
</feature>
<dbReference type="Proteomes" id="UP000092443">
    <property type="component" value="Unplaced"/>
</dbReference>
<sequence length="510" mass="59548">MSKMYRFMILNLMAFAMLNSVNGKRAKRHNLPFGDTPIHTEYVDASNLAQVRKMFNLTEDQMKRISTGLSAAKQNAENNNNSTQYFRNAKEYRLNNIINSVMNAFHGGGGLSGSSDESPEYPLHEMAAYPKCNAETSESSWLQDNNVTIQFSHSLFEARRANLNLDSAILRLYKINPNASEETEITVTDVVEPPSKSKRCADPLLDSQIRITVSIVQQLRRNKRGAVERKKRICNTIMLNASKTGWIEIDIKRAIYIWENVSKQQLQNHPQSRLPVLVGWLMIEVHDEEEQPLKPGLFFKPPNCNQADLAIPWDYYRPGTSMPSLATVEVPRYPRIDVKLIGYASFAPMPNDSNKEKEKIYANFISKLYNIPEKASEINENESTTYLAPTADNHLHEATYGEMQPHYQYRRHLKFFEEPMQQHRHHHHYNSQVQQQELNEEKQNHHYHHHHHHHHHQQQQQQQHHHRLSEQNHDESIILKHVEQKLQHEYQLYSKHQHEQQQHMLPALVV</sequence>
<dbReference type="GeneID" id="119642181"/>
<organism evidence="3 4">
    <name type="scientific">Glossina fuscipes</name>
    <dbReference type="NCBI Taxonomy" id="7396"/>
    <lineage>
        <taxon>Eukaryota</taxon>
        <taxon>Metazoa</taxon>
        <taxon>Ecdysozoa</taxon>
        <taxon>Arthropoda</taxon>
        <taxon>Hexapoda</taxon>
        <taxon>Insecta</taxon>
        <taxon>Pterygota</taxon>
        <taxon>Neoptera</taxon>
        <taxon>Endopterygota</taxon>
        <taxon>Diptera</taxon>
        <taxon>Brachycera</taxon>
        <taxon>Muscomorpha</taxon>
        <taxon>Hippoboscoidea</taxon>
        <taxon>Glossinidae</taxon>
        <taxon>Glossina</taxon>
    </lineage>
</organism>
<dbReference type="KEGG" id="gfs:119642181"/>
<feature type="chain" id="PRO_5039116219" evidence="2">
    <location>
        <begin position="24"/>
        <end position="510"/>
    </location>
</feature>
<keyword evidence="3" id="KW-1185">Reference proteome</keyword>
<keyword evidence="2" id="KW-0732">Signal</keyword>
<evidence type="ECO:0000313" key="3">
    <source>
        <dbReference type="Proteomes" id="UP000092443"/>
    </source>
</evidence>
<protein>
    <submittedName>
        <fullName evidence="4">Protein anachronism isoform X1</fullName>
    </submittedName>
</protein>
<evidence type="ECO:0000256" key="1">
    <source>
        <dbReference type="SAM" id="MobiDB-lite"/>
    </source>
</evidence>
<feature type="region of interest" description="Disordered" evidence="1">
    <location>
        <begin position="442"/>
        <end position="470"/>
    </location>
</feature>
<dbReference type="AlphaFoldDB" id="A0A9C5ZJH4"/>
<feature type="compositionally biased region" description="Basic residues" evidence="1">
    <location>
        <begin position="445"/>
        <end position="467"/>
    </location>
</feature>
<dbReference type="RefSeq" id="XP_037897115.1">
    <property type="nucleotide sequence ID" value="XM_038041187.1"/>
</dbReference>
<name>A0A9C5ZJH4_9MUSC</name>
<accession>A0A9C5ZJH4</accession>